<evidence type="ECO:0000256" key="4">
    <source>
        <dbReference type="ARBA" id="ARBA00023125"/>
    </source>
</evidence>
<name>A0AA46TJH1_9ACTN</name>
<dbReference type="InterPro" id="IPR018356">
    <property type="entry name" value="Tscrpt_reg_HTH_DeoR_CS"/>
</dbReference>
<dbReference type="InterPro" id="IPR014036">
    <property type="entry name" value="DeoR-like_C"/>
</dbReference>
<dbReference type="AlphaFoldDB" id="A0AA46TJH1"/>
<dbReference type="PANTHER" id="PTHR30363:SF4">
    <property type="entry name" value="GLYCEROL-3-PHOSPHATE REGULON REPRESSOR"/>
    <property type="match status" value="1"/>
</dbReference>
<protein>
    <recommendedName>
        <fullName evidence="1">Lactose phosphotransferase system repressor</fullName>
    </recommendedName>
</protein>
<feature type="domain" description="HTH deoR-type" evidence="7">
    <location>
        <begin position="2"/>
        <end position="57"/>
    </location>
</feature>
<keyword evidence="4 8" id="KW-0238">DNA-binding</keyword>
<dbReference type="RefSeq" id="WP_271635377.1">
    <property type="nucleotide sequence ID" value="NZ_CP094970.1"/>
</dbReference>
<dbReference type="PROSITE" id="PS51000">
    <property type="entry name" value="HTH_DEOR_2"/>
    <property type="match status" value="1"/>
</dbReference>
<proteinExistence type="predicted"/>
<dbReference type="SUPFAM" id="SSF100950">
    <property type="entry name" value="NagB/RpiA/CoA transferase-like"/>
    <property type="match status" value="1"/>
</dbReference>
<dbReference type="EMBL" id="CP094970">
    <property type="protein sequence ID" value="UYM06472.1"/>
    <property type="molecule type" value="Genomic_DNA"/>
</dbReference>
<dbReference type="InterPro" id="IPR036390">
    <property type="entry name" value="WH_DNA-bd_sf"/>
</dbReference>
<reference evidence="8" key="1">
    <citation type="submission" date="2022-01" db="EMBL/GenBank/DDBJ databases">
        <title>Nocardioidaceae gen. sp. A5X3R13.</title>
        <authorList>
            <person name="Lopez Marin M.A."/>
            <person name="Uhlik O."/>
        </authorList>
    </citation>
    <scope>NUCLEOTIDE SEQUENCE</scope>
    <source>
        <strain evidence="8">A5X3R13</strain>
    </source>
</reference>
<keyword evidence="9" id="KW-1185">Reference proteome</keyword>
<evidence type="ECO:0000313" key="9">
    <source>
        <dbReference type="Proteomes" id="UP001164390"/>
    </source>
</evidence>
<accession>A0AA46TJH1</accession>
<dbReference type="InterPro" id="IPR036388">
    <property type="entry name" value="WH-like_DNA-bd_sf"/>
</dbReference>
<dbReference type="InterPro" id="IPR050313">
    <property type="entry name" value="Carb_Metab_HTH_regulators"/>
</dbReference>
<evidence type="ECO:0000256" key="5">
    <source>
        <dbReference type="ARBA" id="ARBA00023163"/>
    </source>
</evidence>
<evidence type="ECO:0000256" key="3">
    <source>
        <dbReference type="ARBA" id="ARBA00023015"/>
    </source>
</evidence>
<keyword evidence="2" id="KW-0678">Repressor</keyword>
<dbReference type="InterPro" id="IPR001034">
    <property type="entry name" value="DeoR_HTH"/>
</dbReference>
<dbReference type="SMART" id="SM00420">
    <property type="entry name" value="HTH_DEOR"/>
    <property type="match status" value="1"/>
</dbReference>
<gene>
    <name evidence="8" type="ORF">L0C25_05195</name>
</gene>
<dbReference type="SMART" id="SM01134">
    <property type="entry name" value="DeoRC"/>
    <property type="match status" value="1"/>
</dbReference>
<dbReference type="Proteomes" id="UP001164390">
    <property type="component" value="Chromosome"/>
</dbReference>
<evidence type="ECO:0000256" key="1">
    <source>
        <dbReference type="ARBA" id="ARBA00021390"/>
    </source>
</evidence>
<dbReference type="Pfam" id="PF00455">
    <property type="entry name" value="DeoRC"/>
    <property type="match status" value="1"/>
</dbReference>
<dbReference type="PRINTS" id="PR00037">
    <property type="entry name" value="HTHLACR"/>
</dbReference>
<dbReference type="GO" id="GO:0003700">
    <property type="term" value="F:DNA-binding transcription factor activity"/>
    <property type="evidence" value="ECO:0007669"/>
    <property type="project" value="InterPro"/>
</dbReference>
<dbReference type="InterPro" id="IPR037171">
    <property type="entry name" value="NagB/RpiA_transferase-like"/>
</dbReference>
<evidence type="ECO:0000313" key="8">
    <source>
        <dbReference type="EMBL" id="UYM06472.1"/>
    </source>
</evidence>
<dbReference type="Pfam" id="PF08220">
    <property type="entry name" value="HTH_DeoR"/>
    <property type="match status" value="1"/>
</dbReference>
<sequence length="251" mass="26314">MSHGRHAQILERLRTTDRVEVRELADALATSEVTIRRDLDELASAGVLRRVRGGAVSTLMRSDELPFGVREGEAADAKQRIGAAATELLRDGESVIVDSGTTGVAAARALVARRLTVMPMSLHAVGILSGSASITLLLAGGEVRPGEMSVVGPLAERGIAAFRFDTALLTCCGFSTESGATAPDIRDASVKRAAIESSARTIALVDGTKFTRTTLHVICEATDVDIVVTDTTAPGAEVERLRAAGVEVHCV</sequence>
<evidence type="ECO:0000259" key="7">
    <source>
        <dbReference type="PROSITE" id="PS51000"/>
    </source>
</evidence>
<dbReference type="GO" id="GO:0003677">
    <property type="term" value="F:DNA binding"/>
    <property type="evidence" value="ECO:0007669"/>
    <property type="project" value="UniProtKB-KW"/>
</dbReference>
<dbReference type="Gene3D" id="1.10.10.10">
    <property type="entry name" value="Winged helix-like DNA-binding domain superfamily/Winged helix DNA-binding domain"/>
    <property type="match status" value="1"/>
</dbReference>
<dbReference type="PANTHER" id="PTHR30363">
    <property type="entry name" value="HTH-TYPE TRANSCRIPTIONAL REGULATOR SRLR-RELATED"/>
    <property type="match status" value="1"/>
</dbReference>
<evidence type="ECO:0000256" key="6">
    <source>
        <dbReference type="ARBA" id="ARBA00024937"/>
    </source>
</evidence>
<dbReference type="PROSITE" id="PS00894">
    <property type="entry name" value="HTH_DEOR_1"/>
    <property type="match status" value="1"/>
</dbReference>
<keyword evidence="5" id="KW-0804">Transcription</keyword>
<organism evidence="8 9">
    <name type="scientific">Solicola gregarius</name>
    <dbReference type="NCBI Taxonomy" id="2908642"/>
    <lineage>
        <taxon>Bacteria</taxon>
        <taxon>Bacillati</taxon>
        <taxon>Actinomycetota</taxon>
        <taxon>Actinomycetes</taxon>
        <taxon>Propionibacteriales</taxon>
        <taxon>Nocardioidaceae</taxon>
        <taxon>Solicola</taxon>
    </lineage>
</organism>
<keyword evidence="3" id="KW-0805">Transcription regulation</keyword>
<dbReference type="KEGG" id="sgrg:L0C25_05195"/>
<dbReference type="SUPFAM" id="SSF46785">
    <property type="entry name" value="Winged helix' DNA-binding domain"/>
    <property type="match status" value="1"/>
</dbReference>
<comment type="function">
    <text evidence="6">Repressor of the lactose catabolism operon. Galactose-6-phosphate is the inducer.</text>
</comment>
<evidence type="ECO:0000256" key="2">
    <source>
        <dbReference type="ARBA" id="ARBA00022491"/>
    </source>
</evidence>